<dbReference type="EMBL" id="MHJC01000029">
    <property type="protein sequence ID" value="OGY61024.1"/>
    <property type="molecule type" value="Genomic_DNA"/>
</dbReference>
<name>A0A1G1Z931_9BACT</name>
<keyword evidence="1" id="KW-0472">Membrane</keyword>
<sequence>MELILVIAFVAFLILVMIVIVGLIQISESVEVIRRVAEKIERVIDKSEKDDGKETKEGPAEDEIIDGIIRKEKLREEEAKEKENLREKRIREIIEKGSLLGKILQKARGEGIEKIEKKGSVMHIYNSGNVEVFLSKNAIEKFRIENAWGGKNLGDFSETELEKLEQWLREG</sequence>
<reference evidence="2 3" key="1">
    <citation type="journal article" date="2016" name="Nat. Commun.">
        <title>Thousands of microbial genomes shed light on interconnected biogeochemical processes in an aquifer system.</title>
        <authorList>
            <person name="Anantharaman K."/>
            <person name="Brown C.T."/>
            <person name="Hug L.A."/>
            <person name="Sharon I."/>
            <person name="Castelle C.J."/>
            <person name="Probst A.J."/>
            <person name="Thomas B.C."/>
            <person name="Singh A."/>
            <person name="Wilkins M.J."/>
            <person name="Karaoz U."/>
            <person name="Brodie E.L."/>
            <person name="Williams K.H."/>
            <person name="Hubbard S.S."/>
            <person name="Banfield J.F."/>
        </authorList>
    </citation>
    <scope>NUCLEOTIDE SEQUENCE [LARGE SCALE GENOMIC DNA]</scope>
</reference>
<protein>
    <submittedName>
        <fullName evidence="2">Uncharacterized protein</fullName>
    </submittedName>
</protein>
<feature type="transmembrane region" description="Helical" evidence="1">
    <location>
        <begin position="6"/>
        <end position="26"/>
    </location>
</feature>
<dbReference type="AlphaFoldDB" id="A0A1G1Z931"/>
<evidence type="ECO:0000313" key="3">
    <source>
        <dbReference type="Proteomes" id="UP000176976"/>
    </source>
</evidence>
<organism evidence="2 3">
    <name type="scientific">Candidatus Colwellbacteria bacterium RIFCSPLOWO2_12_FULL_44_13</name>
    <dbReference type="NCBI Taxonomy" id="1797694"/>
    <lineage>
        <taxon>Bacteria</taxon>
        <taxon>Candidatus Colwelliibacteriota</taxon>
    </lineage>
</organism>
<keyword evidence="1" id="KW-0812">Transmembrane</keyword>
<comment type="caution">
    <text evidence="2">The sequence shown here is derived from an EMBL/GenBank/DDBJ whole genome shotgun (WGS) entry which is preliminary data.</text>
</comment>
<dbReference type="Proteomes" id="UP000176976">
    <property type="component" value="Unassembled WGS sequence"/>
</dbReference>
<proteinExistence type="predicted"/>
<keyword evidence="1" id="KW-1133">Transmembrane helix</keyword>
<gene>
    <name evidence="2" type="ORF">A3H06_00925</name>
</gene>
<evidence type="ECO:0000256" key="1">
    <source>
        <dbReference type="SAM" id="Phobius"/>
    </source>
</evidence>
<accession>A0A1G1Z931</accession>
<evidence type="ECO:0000313" key="2">
    <source>
        <dbReference type="EMBL" id="OGY61024.1"/>
    </source>
</evidence>